<keyword evidence="4" id="KW-0699">rRNA-binding</keyword>
<dbReference type="PANTHER" id="PTHR12934">
    <property type="entry name" value="50S RIBOSOMAL PROTEIN L15"/>
    <property type="match status" value="1"/>
</dbReference>
<dbReference type="SUPFAM" id="SSF52080">
    <property type="entry name" value="Ribosomal proteins L15p and L18e"/>
    <property type="match status" value="1"/>
</dbReference>
<sequence>MQIHQLRPIHKPTRTMRIGRGGKRGTYSGKGIKGQTSRAGRNFEPLIRGLIKKYPKLRGYRAIRKMNDLAIVNIGVINKNFKPKEIVNPETLIAKKIIRRIGGKTAKVKILGGGEIKKSLNIRGCEVSESAKRKIEKAGGYVKQMDIN</sequence>
<evidence type="ECO:0000313" key="8">
    <source>
        <dbReference type="Proteomes" id="UP000177360"/>
    </source>
</evidence>
<organism evidence="7 8">
    <name type="scientific">Candidatus Nealsonbacteria bacterium RIFCSPHIGHO2_01_FULL_38_55</name>
    <dbReference type="NCBI Taxonomy" id="1801664"/>
    <lineage>
        <taxon>Bacteria</taxon>
        <taxon>Candidatus Nealsoniibacteriota</taxon>
    </lineage>
</organism>
<keyword evidence="4" id="KW-0694">RNA-binding</keyword>
<dbReference type="InterPro" id="IPR001196">
    <property type="entry name" value="Ribosomal_uL15_CS"/>
</dbReference>
<dbReference type="Gene3D" id="3.100.10.10">
    <property type="match status" value="1"/>
</dbReference>
<comment type="caution">
    <text evidence="7">The sequence shown here is derived from an EMBL/GenBank/DDBJ whole genome shotgun (WGS) entry which is preliminary data.</text>
</comment>
<dbReference type="InterPro" id="IPR030878">
    <property type="entry name" value="Ribosomal_uL15"/>
</dbReference>
<dbReference type="Proteomes" id="UP000177360">
    <property type="component" value="Unassembled WGS sequence"/>
</dbReference>
<accession>A0A1G2E3I1</accession>
<protein>
    <recommendedName>
        <fullName evidence="4">Large ribosomal subunit protein uL15</fullName>
    </recommendedName>
</protein>
<dbReference type="GO" id="GO:0019843">
    <property type="term" value="F:rRNA binding"/>
    <property type="evidence" value="ECO:0007669"/>
    <property type="project" value="UniProtKB-UniRule"/>
</dbReference>
<evidence type="ECO:0000259" key="6">
    <source>
        <dbReference type="Pfam" id="PF00828"/>
    </source>
</evidence>
<gene>
    <name evidence="4" type="primary">rplO</name>
    <name evidence="7" type="ORF">A2626_01145</name>
</gene>
<reference evidence="7 8" key="1">
    <citation type="journal article" date="2016" name="Nat. Commun.">
        <title>Thousands of microbial genomes shed light on interconnected biogeochemical processes in an aquifer system.</title>
        <authorList>
            <person name="Anantharaman K."/>
            <person name="Brown C.T."/>
            <person name="Hug L.A."/>
            <person name="Sharon I."/>
            <person name="Castelle C.J."/>
            <person name="Probst A.J."/>
            <person name="Thomas B.C."/>
            <person name="Singh A."/>
            <person name="Wilkins M.J."/>
            <person name="Karaoz U."/>
            <person name="Brodie E.L."/>
            <person name="Williams K.H."/>
            <person name="Hubbard S.S."/>
            <person name="Banfield J.F."/>
        </authorList>
    </citation>
    <scope>NUCLEOTIDE SEQUENCE [LARGE SCALE GENOMIC DNA]</scope>
</reference>
<evidence type="ECO:0000256" key="3">
    <source>
        <dbReference type="ARBA" id="ARBA00023274"/>
    </source>
</evidence>
<dbReference type="HAMAP" id="MF_01341">
    <property type="entry name" value="Ribosomal_uL15"/>
    <property type="match status" value="1"/>
</dbReference>
<name>A0A1G2E3I1_9BACT</name>
<dbReference type="InterPro" id="IPR005749">
    <property type="entry name" value="Ribosomal_uL15_bac-type"/>
</dbReference>
<dbReference type="PANTHER" id="PTHR12934:SF11">
    <property type="entry name" value="LARGE RIBOSOMAL SUBUNIT PROTEIN UL15M"/>
    <property type="match status" value="1"/>
</dbReference>
<proteinExistence type="inferred from homology"/>
<comment type="function">
    <text evidence="4">Binds to the 23S rRNA.</text>
</comment>
<dbReference type="Pfam" id="PF00828">
    <property type="entry name" value="Ribosomal_L27A"/>
    <property type="match status" value="1"/>
</dbReference>
<evidence type="ECO:0000256" key="4">
    <source>
        <dbReference type="HAMAP-Rule" id="MF_01341"/>
    </source>
</evidence>
<dbReference type="AlphaFoldDB" id="A0A1G2E3I1"/>
<comment type="subunit">
    <text evidence="4">Part of the 50S ribosomal subunit.</text>
</comment>
<keyword evidence="2 4" id="KW-0689">Ribosomal protein</keyword>
<feature type="domain" description="Large ribosomal subunit protein uL15/eL18" evidence="6">
    <location>
        <begin position="72"/>
        <end position="142"/>
    </location>
</feature>
<dbReference type="GO" id="GO:0003735">
    <property type="term" value="F:structural constituent of ribosome"/>
    <property type="evidence" value="ECO:0007669"/>
    <property type="project" value="InterPro"/>
</dbReference>
<dbReference type="GO" id="GO:0022625">
    <property type="term" value="C:cytosolic large ribosomal subunit"/>
    <property type="evidence" value="ECO:0007669"/>
    <property type="project" value="TreeGrafter"/>
</dbReference>
<evidence type="ECO:0000256" key="2">
    <source>
        <dbReference type="ARBA" id="ARBA00022980"/>
    </source>
</evidence>
<dbReference type="GO" id="GO:0006412">
    <property type="term" value="P:translation"/>
    <property type="evidence" value="ECO:0007669"/>
    <property type="project" value="UniProtKB-UniRule"/>
</dbReference>
<evidence type="ECO:0000256" key="5">
    <source>
        <dbReference type="RuleBase" id="RU003888"/>
    </source>
</evidence>
<evidence type="ECO:0000256" key="1">
    <source>
        <dbReference type="ARBA" id="ARBA00007320"/>
    </source>
</evidence>
<dbReference type="InterPro" id="IPR036227">
    <property type="entry name" value="Ribosomal_uL15/eL18_sf"/>
</dbReference>
<comment type="similarity">
    <text evidence="1 4 5">Belongs to the universal ribosomal protein uL15 family.</text>
</comment>
<dbReference type="InterPro" id="IPR021131">
    <property type="entry name" value="Ribosomal_uL15/eL18"/>
</dbReference>
<dbReference type="PROSITE" id="PS00475">
    <property type="entry name" value="RIBOSOMAL_L15"/>
    <property type="match status" value="1"/>
</dbReference>
<keyword evidence="3 4" id="KW-0687">Ribonucleoprotein</keyword>
<evidence type="ECO:0000313" key="7">
    <source>
        <dbReference type="EMBL" id="OGZ19910.1"/>
    </source>
</evidence>
<dbReference type="EMBL" id="MHLZ01000017">
    <property type="protein sequence ID" value="OGZ19910.1"/>
    <property type="molecule type" value="Genomic_DNA"/>
</dbReference>